<evidence type="ECO:0000256" key="1">
    <source>
        <dbReference type="ARBA" id="ARBA00001933"/>
    </source>
</evidence>
<reference evidence="14" key="1">
    <citation type="submission" date="2020-01" db="EMBL/GenBank/DDBJ databases">
        <title>Draft genome sequence of the Termite Coptotermes fromosanus.</title>
        <authorList>
            <person name="Itakura S."/>
            <person name="Yosikawa Y."/>
            <person name="Umezawa K."/>
        </authorList>
    </citation>
    <scope>NUCLEOTIDE SEQUENCE [LARGE SCALE GENOMIC DNA]</scope>
</reference>
<sequence>MAVYLDCNATTPVAPSVVQKITDALNDEWGNPSSSYELGVKSKKSIEEARRHIAMMIGGKPEDVIFTSGGTEVNNIVIFGIVDYYKDWVNSQSSVEGINEKPHVITTNVEHDAVIQPIKHLEKKGVIDVSIVPVSRRGCVVPQDVLSQVRHTTCLITVMLANNETGVIMPVEEIGREVNSQRKKEKLIRILFHTDAAQGIGKIKVDADKLKVDYLTIVGHKFYGPRIGCLYAHGLGHETPVYPLLHGGGQEQAYRPGTENTPMIVGLGEAARLVCENLSTYSRHMETVRDYLEEKLKEAFGEGHVTFNCSKDVKRLPNTCNVSLAGEGLVGHVVLSKCSCIMASIGAACHAQNKPSGRILLASGVPHNRAVNAIRLSVGRETTTDDIDIAIEDLKQSVTTLSCNKSS</sequence>
<organism evidence="13 14">
    <name type="scientific">Coptotermes formosanus</name>
    <name type="common">Formosan subterranean termite</name>
    <dbReference type="NCBI Taxonomy" id="36987"/>
    <lineage>
        <taxon>Eukaryota</taxon>
        <taxon>Metazoa</taxon>
        <taxon>Ecdysozoa</taxon>
        <taxon>Arthropoda</taxon>
        <taxon>Hexapoda</taxon>
        <taxon>Insecta</taxon>
        <taxon>Pterygota</taxon>
        <taxon>Neoptera</taxon>
        <taxon>Polyneoptera</taxon>
        <taxon>Dictyoptera</taxon>
        <taxon>Blattodea</taxon>
        <taxon>Blattoidea</taxon>
        <taxon>Termitoidae</taxon>
        <taxon>Rhinotermitidae</taxon>
        <taxon>Coptotermes</taxon>
    </lineage>
</organism>
<dbReference type="Gene3D" id="3.90.1150.10">
    <property type="entry name" value="Aspartate Aminotransferase, domain 1"/>
    <property type="match status" value="1"/>
</dbReference>
<dbReference type="GO" id="GO:0009000">
    <property type="term" value="F:selenocysteine lyase activity"/>
    <property type="evidence" value="ECO:0007669"/>
    <property type="project" value="UniProtKB-EC"/>
</dbReference>
<dbReference type="Gene3D" id="1.10.260.50">
    <property type="match status" value="1"/>
</dbReference>
<dbReference type="InterPro" id="IPR000192">
    <property type="entry name" value="Aminotrans_V_dom"/>
</dbReference>
<dbReference type="InterPro" id="IPR015421">
    <property type="entry name" value="PyrdxlP-dep_Trfase_major"/>
</dbReference>
<dbReference type="InterPro" id="IPR016454">
    <property type="entry name" value="Cysteine_dSase"/>
</dbReference>
<gene>
    <name evidence="13" type="ORF">Cfor_07514</name>
</gene>
<comment type="subunit">
    <text evidence="4">Homodimer.</text>
</comment>
<comment type="subcellular location">
    <subcellularLocation>
        <location evidence="2">Cytoplasm</location>
        <location evidence="2">Cytosol</location>
    </subcellularLocation>
</comment>
<comment type="caution">
    <text evidence="13">The sequence shown here is derived from an EMBL/GenBank/DDBJ whole genome shotgun (WGS) entry which is preliminary data.</text>
</comment>
<protein>
    <recommendedName>
        <fullName evidence="11">Selenocysteine lyase</fullName>
        <ecNumber evidence="10">4.4.1.16</ecNumber>
    </recommendedName>
</protein>
<name>A0A6L2PNT0_COPFO</name>
<dbReference type="EC" id="4.4.1.16" evidence="10"/>
<dbReference type="InParanoid" id="A0A6L2PNT0"/>
<dbReference type="Proteomes" id="UP000502823">
    <property type="component" value="Unassembled WGS sequence"/>
</dbReference>
<dbReference type="FunFam" id="3.90.1150.10:FF:000065">
    <property type="entry name" value="Selenocysteine lyase"/>
    <property type="match status" value="1"/>
</dbReference>
<comment type="cofactor">
    <cofactor evidence="1">
        <name>pyridoxal 5'-phosphate</name>
        <dbReference type="ChEBI" id="CHEBI:597326"/>
    </cofactor>
</comment>
<keyword evidence="8" id="KW-0456">Lyase</keyword>
<dbReference type="OrthoDB" id="10250117at2759"/>
<keyword evidence="14" id="KW-1185">Reference proteome</keyword>
<evidence type="ECO:0000256" key="8">
    <source>
        <dbReference type="ARBA" id="ARBA00023239"/>
    </source>
</evidence>
<dbReference type="EMBL" id="BLKM01011693">
    <property type="protein sequence ID" value="GFG33964.1"/>
    <property type="molecule type" value="Genomic_DNA"/>
</dbReference>
<dbReference type="SUPFAM" id="SSF53383">
    <property type="entry name" value="PLP-dependent transferases"/>
    <property type="match status" value="1"/>
</dbReference>
<dbReference type="FunFam" id="3.40.640.10:FF:000083">
    <property type="entry name" value="Selenocysteine lyase"/>
    <property type="match status" value="1"/>
</dbReference>
<dbReference type="Gene3D" id="3.40.640.10">
    <property type="entry name" value="Type I PLP-dependent aspartate aminotransferase-like (Major domain)"/>
    <property type="match status" value="1"/>
</dbReference>
<evidence type="ECO:0000256" key="5">
    <source>
        <dbReference type="ARBA" id="ARBA00022490"/>
    </source>
</evidence>
<dbReference type="GO" id="GO:0016740">
    <property type="term" value="F:transferase activity"/>
    <property type="evidence" value="ECO:0007669"/>
    <property type="project" value="UniProtKB-KW"/>
</dbReference>
<dbReference type="Pfam" id="PF00266">
    <property type="entry name" value="Aminotran_5"/>
    <property type="match status" value="1"/>
</dbReference>
<evidence type="ECO:0000256" key="2">
    <source>
        <dbReference type="ARBA" id="ARBA00004514"/>
    </source>
</evidence>
<evidence type="ECO:0000313" key="14">
    <source>
        <dbReference type="Proteomes" id="UP000502823"/>
    </source>
</evidence>
<dbReference type="InterPro" id="IPR015422">
    <property type="entry name" value="PyrdxlP-dep_Trfase_small"/>
</dbReference>
<dbReference type="GO" id="GO:0005829">
    <property type="term" value="C:cytosol"/>
    <property type="evidence" value="ECO:0007669"/>
    <property type="project" value="UniProtKB-SubCell"/>
</dbReference>
<evidence type="ECO:0000256" key="7">
    <source>
        <dbReference type="ARBA" id="ARBA00022898"/>
    </source>
</evidence>
<evidence type="ECO:0000256" key="4">
    <source>
        <dbReference type="ARBA" id="ARBA00011738"/>
    </source>
</evidence>
<keyword evidence="5" id="KW-0963">Cytoplasm</keyword>
<proteinExistence type="inferred from homology"/>
<comment type="similarity">
    <text evidence="3">Belongs to the class-V pyridoxal-phosphate-dependent aminotransferase family.</text>
</comment>
<evidence type="ECO:0000313" key="13">
    <source>
        <dbReference type="EMBL" id="GFG33964.1"/>
    </source>
</evidence>
<evidence type="ECO:0000256" key="9">
    <source>
        <dbReference type="ARBA" id="ARBA00037407"/>
    </source>
</evidence>
<feature type="domain" description="Aminotransferase class V" evidence="12">
    <location>
        <begin position="3"/>
        <end position="388"/>
    </location>
</feature>
<evidence type="ECO:0000256" key="10">
    <source>
        <dbReference type="ARBA" id="ARBA00039054"/>
    </source>
</evidence>
<dbReference type="InterPro" id="IPR015424">
    <property type="entry name" value="PyrdxlP-dep_Trfase"/>
</dbReference>
<dbReference type="PANTHER" id="PTHR11601:SF62">
    <property type="entry name" value="SELENOCYSTEINE LYASE"/>
    <property type="match status" value="1"/>
</dbReference>
<comment type="function">
    <text evidence="9">Catalyzes the decomposition of L-selenocysteine to L-alanine and elemental selenium.</text>
</comment>
<keyword evidence="7" id="KW-0663">Pyridoxal phosphate</keyword>
<evidence type="ECO:0000256" key="6">
    <source>
        <dbReference type="ARBA" id="ARBA00022679"/>
    </source>
</evidence>
<dbReference type="PIRSF" id="PIRSF005572">
    <property type="entry name" value="NifS"/>
    <property type="match status" value="1"/>
</dbReference>
<accession>A0A6L2PNT0</accession>
<evidence type="ECO:0000259" key="12">
    <source>
        <dbReference type="Pfam" id="PF00266"/>
    </source>
</evidence>
<dbReference type="AlphaFoldDB" id="A0A6L2PNT0"/>
<keyword evidence="6" id="KW-0808">Transferase</keyword>
<dbReference type="PANTHER" id="PTHR11601">
    <property type="entry name" value="CYSTEINE DESULFURYLASE FAMILY MEMBER"/>
    <property type="match status" value="1"/>
</dbReference>
<evidence type="ECO:0000256" key="3">
    <source>
        <dbReference type="ARBA" id="ARBA00009236"/>
    </source>
</evidence>
<evidence type="ECO:0000256" key="11">
    <source>
        <dbReference type="ARBA" id="ARBA00040554"/>
    </source>
</evidence>